<comment type="similarity">
    <text evidence="3">Belongs to the XPO2/CSE1 family.</text>
</comment>
<feature type="compositionally biased region" description="Basic and acidic residues" evidence="18">
    <location>
        <begin position="515"/>
        <end position="538"/>
    </location>
</feature>
<gene>
    <name evidence="21" type="ORF">KPH14_002834</name>
</gene>
<dbReference type="GO" id="GO:0031267">
    <property type="term" value="F:small GTPase binding"/>
    <property type="evidence" value="ECO:0007669"/>
    <property type="project" value="InterPro"/>
</dbReference>
<organism evidence="21 22">
    <name type="scientific">Odynerus spinipes</name>
    <dbReference type="NCBI Taxonomy" id="1348599"/>
    <lineage>
        <taxon>Eukaryota</taxon>
        <taxon>Metazoa</taxon>
        <taxon>Ecdysozoa</taxon>
        <taxon>Arthropoda</taxon>
        <taxon>Hexapoda</taxon>
        <taxon>Insecta</taxon>
        <taxon>Pterygota</taxon>
        <taxon>Neoptera</taxon>
        <taxon>Endopterygota</taxon>
        <taxon>Hymenoptera</taxon>
        <taxon>Apocrita</taxon>
        <taxon>Aculeata</taxon>
        <taxon>Vespoidea</taxon>
        <taxon>Vespidae</taxon>
        <taxon>Eumeninae</taxon>
        <taxon>Odynerus</taxon>
    </lineage>
</organism>
<dbReference type="PROSITE" id="PS51714">
    <property type="entry name" value="G_BMS1"/>
    <property type="match status" value="1"/>
</dbReference>
<evidence type="ECO:0000256" key="18">
    <source>
        <dbReference type="SAM" id="MobiDB-lite"/>
    </source>
</evidence>
<dbReference type="GO" id="GO:0003924">
    <property type="term" value="F:GTPase activity"/>
    <property type="evidence" value="ECO:0007669"/>
    <property type="project" value="TreeGrafter"/>
</dbReference>
<dbReference type="Pfam" id="PF04950">
    <property type="entry name" value="RIBIOP_C"/>
    <property type="match status" value="1"/>
</dbReference>
<dbReference type="SUPFAM" id="SSF48371">
    <property type="entry name" value="ARM repeat"/>
    <property type="match status" value="1"/>
</dbReference>
<reference evidence="21" key="2">
    <citation type="journal article" date="2023" name="Commun. Biol.">
        <title>Intrasexual cuticular hydrocarbon dimorphism in a wasp sheds light on hydrocarbon biosynthesis genes in Hymenoptera.</title>
        <authorList>
            <person name="Moris V.C."/>
            <person name="Podsiadlowski L."/>
            <person name="Martin S."/>
            <person name="Oeyen J.P."/>
            <person name="Donath A."/>
            <person name="Petersen M."/>
            <person name="Wilbrandt J."/>
            <person name="Misof B."/>
            <person name="Liedtke D."/>
            <person name="Thamm M."/>
            <person name="Scheiner R."/>
            <person name="Schmitt T."/>
            <person name="Niehuis O."/>
        </authorList>
    </citation>
    <scope>NUCLEOTIDE SEQUENCE</scope>
    <source>
        <strain evidence="21">GBR_01_08_01A</strain>
    </source>
</reference>
<dbReference type="InterPro" id="IPR005043">
    <property type="entry name" value="XPO2_C"/>
</dbReference>
<feature type="region of interest" description="Disordered" evidence="18">
    <location>
        <begin position="554"/>
        <end position="612"/>
    </location>
</feature>
<dbReference type="InterPro" id="IPR011989">
    <property type="entry name" value="ARM-like"/>
</dbReference>
<evidence type="ECO:0000256" key="3">
    <source>
        <dbReference type="ARBA" id="ARBA00008669"/>
    </source>
</evidence>
<evidence type="ECO:0000256" key="13">
    <source>
        <dbReference type="ARBA" id="ARBA00023134"/>
    </source>
</evidence>
<dbReference type="GO" id="GO:0005525">
    <property type="term" value="F:GTP binding"/>
    <property type="evidence" value="ECO:0007669"/>
    <property type="project" value="UniProtKB-KW"/>
</dbReference>
<evidence type="ECO:0000256" key="15">
    <source>
        <dbReference type="ARBA" id="ARBA00030693"/>
    </source>
</evidence>
<dbReference type="PANTHER" id="PTHR12858">
    <property type="entry name" value="RIBOSOME BIOGENESIS PROTEIN"/>
    <property type="match status" value="1"/>
</dbReference>
<dbReference type="GO" id="GO:0000462">
    <property type="term" value="P:maturation of SSU-rRNA from tricistronic rRNA transcript (SSU-rRNA, 5.8S rRNA, LSU-rRNA)"/>
    <property type="evidence" value="ECO:0007669"/>
    <property type="project" value="TreeGrafter"/>
</dbReference>
<dbReference type="InterPro" id="IPR012948">
    <property type="entry name" value="AARP2CN"/>
</dbReference>
<evidence type="ECO:0000313" key="22">
    <source>
        <dbReference type="Proteomes" id="UP001258017"/>
    </source>
</evidence>
<evidence type="ECO:0000256" key="9">
    <source>
        <dbReference type="ARBA" id="ARBA00022741"/>
    </source>
</evidence>
<keyword evidence="7" id="KW-0690">Ribosome biogenesis</keyword>
<evidence type="ECO:0000256" key="10">
    <source>
        <dbReference type="ARBA" id="ARBA00022801"/>
    </source>
</evidence>
<feature type="compositionally biased region" description="Acidic residues" evidence="18">
    <location>
        <begin position="594"/>
        <end position="610"/>
    </location>
</feature>
<dbReference type="GO" id="GO:0000479">
    <property type="term" value="P:endonucleolytic cleavage of tricistronic rRNA transcript (SSU-rRNA, 5.8S rRNA, LSU-rRNA)"/>
    <property type="evidence" value="ECO:0007669"/>
    <property type="project" value="TreeGrafter"/>
</dbReference>
<evidence type="ECO:0000313" key="21">
    <source>
        <dbReference type="EMBL" id="KAK2579041.1"/>
    </source>
</evidence>
<dbReference type="Pfam" id="PF03810">
    <property type="entry name" value="IBN_N"/>
    <property type="match status" value="1"/>
</dbReference>
<keyword evidence="5" id="KW-0813">Transport</keyword>
<dbReference type="GO" id="GO:0034511">
    <property type="term" value="F:U3 snoRNA binding"/>
    <property type="evidence" value="ECO:0007669"/>
    <property type="project" value="TreeGrafter"/>
</dbReference>
<dbReference type="Pfam" id="PF03378">
    <property type="entry name" value="CAS_CSE1"/>
    <property type="match status" value="1"/>
</dbReference>
<keyword evidence="10" id="KW-0378">Hydrolase</keyword>
<feature type="region of interest" description="Disordered" evidence="18">
    <location>
        <begin position="1"/>
        <end position="52"/>
    </location>
</feature>
<reference evidence="21" key="1">
    <citation type="submission" date="2021-08" db="EMBL/GenBank/DDBJ databases">
        <authorList>
            <person name="Misof B."/>
            <person name="Oliver O."/>
            <person name="Podsiadlowski L."/>
            <person name="Donath A."/>
            <person name="Peters R."/>
            <person name="Mayer C."/>
            <person name="Rust J."/>
            <person name="Gunkel S."/>
            <person name="Lesny P."/>
            <person name="Martin S."/>
            <person name="Oeyen J.P."/>
            <person name="Petersen M."/>
            <person name="Panagiotis P."/>
            <person name="Wilbrandt J."/>
            <person name="Tanja T."/>
        </authorList>
    </citation>
    <scope>NUCLEOTIDE SEQUENCE</scope>
    <source>
        <strain evidence="21">GBR_01_08_01A</strain>
        <tissue evidence="21">Thorax + abdomen</tissue>
    </source>
</reference>
<evidence type="ECO:0000256" key="12">
    <source>
        <dbReference type="ARBA" id="ARBA00022927"/>
    </source>
</evidence>
<dbReference type="PROSITE" id="PS50166">
    <property type="entry name" value="IMPORTIN_B_NT"/>
    <property type="match status" value="1"/>
</dbReference>
<keyword evidence="11" id="KW-0067">ATP-binding</keyword>
<dbReference type="GO" id="GO:0005654">
    <property type="term" value="C:nucleoplasm"/>
    <property type="evidence" value="ECO:0007669"/>
    <property type="project" value="UniProtKB-ARBA"/>
</dbReference>
<evidence type="ECO:0000256" key="1">
    <source>
        <dbReference type="ARBA" id="ARBA00004496"/>
    </source>
</evidence>
<evidence type="ECO:0000256" key="16">
    <source>
        <dbReference type="ARBA" id="ARBA00049117"/>
    </source>
</evidence>
<feature type="compositionally biased region" description="Basic and acidic residues" evidence="18">
    <location>
        <begin position="581"/>
        <end position="590"/>
    </location>
</feature>
<evidence type="ECO:0000259" key="20">
    <source>
        <dbReference type="PROSITE" id="PS51714"/>
    </source>
</evidence>
<comment type="catalytic activity">
    <reaction evidence="16">
        <text>GTP + H2O = GDP + phosphate + H(+)</text>
        <dbReference type="Rhea" id="RHEA:19669"/>
        <dbReference type="ChEBI" id="CHEBI:15377"/>
        <dbReference type="ChEBI" id="CHEBI:15378"/>
        <dbReference type="ChEBI" id="CHEBI:37565"/>
        <dbReference type="ChEBI" id="CHEBI:43474"/>
        <dbReference type="ChEBI" id="CHEBI:58189"/>
    </reaction>
    <physiologicalReaction direction="left-to-right" evidence="16">
        <dbReference type="Rhea" id="RHEA:19670"/>
    </physiologicalReaction>
</comment>
<dbReference type="GO" id="GO:0005524">
    <property type="term" value="F:ATP binding"/>
    <property type="evidence" value="ECO:0007669"/>
    <property type="project" value="UniProtKB-KW"/>
</dbReference>
<evidence type="ECO:0000256" key="5">
    <source>
        <dbReference type="ARBA" id="ARBA00022448"/>
    </source>
</evidence>
<dbReference type="Gene3D" id="1.25.10.10">
    <property type="entry name" value="Leucine-rich Repeat Variant"/>
    <property type="match status" value="1"/>
</dbReference>
<dbReference type="PANTHER" id="PTHR12858:SF2">
    <property type="entry name" value="RIBOSOME BIOGENESIS PROTEIN BMS1 HOMOLOG"/>
    <property type="match status" value="1"/>
</dbReference>
<feature type="compositionally biased region" description="Acidic residues" evidence="18">
    <location>
        <begin position="503"/>
        <end position="514"/>
    </location>
</feature>
<dbReference type="InterPro" id="IPR027417">
    <property type="entry name" value="P-loop_NTPase"/>
</dbReference>
<feature type="domain" description="Importin N-terminal" evidence="19">
    <location>
        <begin position="1234"/>
        <end position="1308"/>
    </location>
</feature>
<dbReference type="InterPro" id="IPR001494">
    <property type="entry name" value="Importin-beta_N"/>
</dbReference>
<comment type="subcellular location">
    <subcellularLocation>
        <location evidence="1">Cytoplasm</location>
    </subcellularLocation>
    <subcellularLocation>
        <location evidence="2">Nucleus</location>
        <location evidence="2">Nucleolus</location>
    </subcellularLocation>
</comment>
<feature type="domain" description="Bms1-type G" evidence="20">
    <location>
        <begin position="82"/>
        <end position="246"/>
    </location>
</feature>
<accession>A0AAD9RFZ8</accession>
<dbReference type="InterPro" id="IPR039761">
    <property type="entry name" value="Bms1/Tsr1"/>
</dbReference>
<evidence type="ECO:0000256" key="2">
    <source>
        <dbReference type="ARBA" id="ARBA00004604"/>
    </source>
</evidence>
<feature type="compositionally biased region" description="Acidic residues" evidence="18">
    <location>
        <begin position="662"/>
        <end position="671"/>
    </location>
</feature>
<dbReference type="GO" id="GO:0005737">
    <property type="term" value="C:cytoplasm"/>
    <property type="evidence" value="ECO:0007669"/>
    <property type="project" value="UniProtKB-SubCell"/>
</dbReference>
<feature type="compositionally biased region" description="Acidic residues" evidence="18">
    <location>
        <begin position="566"/>
        <end position="580"/>
    </location>
</feature>
<keyword evidence="13" id="KW-0342">GTP-binding</keyword>
<dbReference type="FunFam" id="1.25.10.10:FF:000057">
    <property type="entry name" value="Exportin-2 isoform 1"/>
    <property type="match status" value="1"/>
</dbReference>
<dbReference type="SMART" id="SM00785">
    <property type="entry name" value="AARP2CN"/>
    <property type="match status" value="1"/>
</dbReference>
<keyword evidence="9" id="KW-0547">Nucleotide-binding</keyword>
<keyword evidence="6" id="KW-0963">Cytoplasm</keyword>
<evidence type="ECO:0000256" key="14">
    <source>
        <dbReference type="ARBA" id="ARBA00023242"/>
    </source>
</evidence>
<dbReference type="Pfam" id="PF08506">
    <property type="entry name" value="Cse1"/>
    <property type="match status" value="1"/>
</dbReference>
<keyword evidence="8" id="KW-0597">Phosphoprotein</keyword>
<dbReference type="InterPro" id="IPR013713">
    <property type="entry name" value="XPO2_central"/>
</dbReference>
<dbReference type="Gene3D" id="3.40.50.300">
    <property type="entry name" value="P-loop containing nucleotide triphosphate hydrolases"/>
    <property type="match status" value="1"/>
</dbReference>
<feature type="compositionally biased region" description="Basic and acidic residues" evidence="18">
    <location>
        <begin position="32"/>
        <end position="41"/>
    </location>
</feature>
<dbReference type="EMBL" id="JAIFRP010000119">
    <property type="protein sequence ID" value="KAK2579041.1"/>
    <property type="molecule type" value="Genomic_DNA"/>
</dbReference>
<evidence type="ECO:0000256" key="4">
    <source>
        <dbReference type="ARBA" id="ARBA00018945"/>
    </source>
</evidence>
<keyword evidence="22" id="KW-1185">Reference proteome</keyword>
<dbReference type="InterPro" id="IPR016024">
    <property type="entry name" value="ARM-type_fold"/>
</dbReference>
<comment type="similarity">
    <text evidence="17">Belongs to the TRAFAC class translation factor GTPase superfamily. Bms1-like GTPase family. BMS1 subfamily.</text>
</comment>
<dbReference type="Proteomes" id="UP001258017">
    <property type="component" value="Unassembled WGS sequence"/>
</dbReference>
<feature type="region of interest" description="Disordered" evidence="18">
    <location>
        <begin position="434"/>
        <end position="538"/>
    </location>
</feature>
<keyword evidence="14" id="KW-0539">Nucleus</keyword>
<evidence type="ECO:0000256" key="17">
    <source>
        <dbReference type="ARBA" id="ARBA00061391"/>
    </source>
</evidence>
<evidence type="ECO:0000256" key="8">
    <source>
        <dbReference type="ARBA" id="ARBA00022553"/>
    </source>
</evidence>
<sequence>MSNEAEDTVKHKSHRERNAGRKAEKKKAKKQHVQELTDKQKNPKAFTFNSAVKAERRFRRKQDIETKKQHIPVVDRTPLEPPPVLVAIVGPPKVGKSLLIQCLIKSYVKQPLTSILGPVTVVSGKKRRITFMECNNDINSMIDIAKVADLVLLMVDASFGFEMEIFEFLNICQVHGMPRVMGVLTHLDLFKNSKQLRKTKKILKHRFWTEVYSGAKLFYLSGLIHDEYLRTEIKNLARFISVMKFRPLTWRMSHPYILADRIEDLTSPELIRKNPKADRTICLYGYVRGVPLIKESSIHIPGCGDLRIKDVCHLPDPCPLPEQLKKRALVERERLIYAPFSGIGGIVYDKDAVYVELGGSHSHKEEDTGLVGALMDTQETLDQKLQHSELQLFSNTIPIKSQDVDEEFNSHYIGENVIEDGRVRRKVIFSDAKESAEVSDVNSDESEDENSENEDFDDEDLDNDEDNIDIEENESPKGIKRKRKDLQGVTTEQKKKKKIVNNEVDEDDNIDDNDKDNTKKKNNEKPEVEVYHSLSKESDIQVKNKITEVLSLLDTSKKNINKNDNESDDESFDELSDDELREGLEVDKVNSNDSDFEVGELEKEDDDISGNEEKVADELKWKTNIVKKAREAFIDRQQNNKNLMKIVYGVFDKRGIAQQDDTKEEEQENGSDSEAVGGIFRVVQEQQKQKLQERELQNLDESVFFSKEPSRDWLEEDNKVLLVNYFVTGKWKESEDAEELLKLDDMDEDEVYGDFEDLETGETHKADNSQESQKTEQSQTNGIDEKKKLIEKKRKLKEQFDAEYDNGETKTYYDELKQEVDKQAELNKSEFEGMDDNIRVQLEGYRPGMYVRVEIETVPCEMVINLDPTYPLIIGGLLHGEENIGYVQTRIKKHRWYSRILKSKDPLILSVGWRRFQTLPIYSKLEDNLRHRMLKYTPEHVACMGHFWGPITPQGTGVLAVQDVATREPGFRIAATGSIVEMDKSTQIMKKLKLTGVPMKIYKKTAFIKDMFNSALEVAKFEGAKIKTVSGIRGQIKKAVSKPDGCFRATFEDKILLSDIVFCRTWYRVEVPKFYNPVTSLLLPPAEKNQWHGMKTTGQLKREKNIHAAVNTDSLYIPIERNVKVFKPLVIPRKLQKELPYKDKPKLQSDPRTRKPKFEDRRVAVVREPKEENVAQLMKMIRTTYAHKQRQLRKATVNRLFICNKMELTDDNLLTLSEYLKQTLSADTNVMRSAQKFLESIEVNQNYPLLLLHLIDKSEIDLIIRIAGAVAFKNYIKRNWKVEEDSQDRIHEQDRHAIKKLIVNLTLHSPNAIQKQLSEAISIIGKHDLLNKWPELIDQMIEKLNTGDFHVINGVLHTAHSLFKRYRYEFKSESLWTEIKFVLDQFAKPLTNLFATTMNLAQIHANNVDALKVIYNSLLMLCKVFYSLNFQDLPEFFEDNMSAWMKNFLVLLSTDVPSLRSTYDEVAGVMEQLKAQVCDNICLYAQKYDEEFQPFLPEFVTTVWNLLTSTGQQTKYDALVSSALQFLAIVADRSRYRHLFEDSGTLSSICEKVIIPNMEFRDSDAELFEDSPEEYICCDIEGSDVDTRRRAACDLVKVLSKYFEAKIMEIFGAYIQVMLQNYAEKPTENWRSKDAAIYLITSSASKGHTQRHGVTQSSQLVPLPQFTAQHIEPELSKPNVNECPVLKADAIKFIMSFRSVLPQELVIGSLPQLIRHLSATSIVVHTYAACAIERILTLRGSDNNPLVKGNDLMPLAPDLLKGLFASLTMTGSEENQYVMKAIMRSFGILQDNIVPFLADVLPKLTEKLTMVAKNPTHPNFNHYLFETLSLSIKIVCKSNPEAVLSFEQVLFPVFQEILQQDISEFIPYVFQILALFLEIRTNQDVPEPYMALFPCLLAPVLFERQANIHPLNRLLQAYVSRGSHLIVAQDKTSGLLGVFQKLIASKVNDREGFLLLQCIIEHFPPNVLEPYMKQIFVLLFQRLSSSKTTKFVQGLIVFFAYYIIRYNATSLVNIIDQIQPQMFGMVVERILLADLQKVSGDVERKVTAVGISNLLIDCPAMLTNPYSTYYARLLAALIEFFESSQDESTLPEDTIISESEDTMEYQVGYSQLICAKMPKKDPLQTVGDIRLHLAQGLGRLSPGQLPGLLGQIPEQNANHLRNYLQTAGVTVA</sequence>
<feature type="region of interest" description="Disordered" evidence="18">
    <location>
        <begin position="761"/>
        <end position="785"/>
    </location>
</feature>
<dbReference type="GO" id="GO:0030686">
    <property type="term" value="C:90S preribosome"/>
    <property type="evidence" value="ECO:0007669"/>
    <property type="project" value="TreeGrafter"/>
</dbReference>
<dbReference type="FunFam" id="3.40.50.300:FF:000105">
    <property type="entry name" value="BMS1 ribosome biogenesis factor"/>
    <property type="match status" value="1"/>
</dbReference>
<protein>
    <recommendedName>
        <fullName evidence="4">Exportin-2</fullName>
    </recommendedName>
    <alternativeName>
        <fullName evidence="15">Importin-alpha re-exporter</fullName>
    </alternativeName>
</protein>
<dbReference type="InterPro" id="IPR007034">
    <property type="entry name" value="BMS1_TSR1_C"/>
</dbReference>
<feature type="compositionally biased region" description="Basic and acidic residues" evidence="18">
    <location>
        <begin position="555"/>
        <end position="565"/>
    </location>
</feature>
<evidence type="ECO:0000256" key="7">
    <source>
        <dbReference type="ARBA" id="ARBA00022517"/>
    </source>
</evidence>
<dbReference type="SUPFAM" id="SSF52540">
    <property type="entry name" value="P-loop containing nucleoside triphosphate hydrolases"/>
    <property type="match status" value="1"/>
</dbReference>
<dbReference type="GO" id="GO:0032040">
    <property type="term" value="C:small-subunit processome"/>
    <property type="evidence" value="ECO:0007669"/>
    <property type="project" value="UniProtKB-ARBA"/>
</dbReference>
<dbReference type="InterPro" id="IPR030387">
    <property type="entry name" value="G_Bms1/Tsr1_dom"/>
</dbReference>
<evidence type="ECO:0000256" key="11">
    <source>
        <dbReference type="ARBA" id="ARBA00022840"/>
    </source>
</evidence>
<comment type="caution">
    <text evidence="21">The sequence shown here is derived from an EMBL/GenBank/DDBJ whole genome shotgun (WGS) entry which is preliminary data.</text>
</comment>
<feature type="compositionally biased region" description="Low complexity" evidence="18">
    <location>
        <begin position="769"/>
        <end position="780"/>
    </location>
</feature>
<proteinExistence type="inferred from homology"/>
<evidence type="ECO:0000259" key="19">
    <source>
        <dbReference type="PROSITE" id="PS50166"/>
    </source>
</evidence>
<dbReference type="SMART" id="SM01362">
    <property type="entry name" value="DUF663"/>
    <property type="match status" value="1"/>
</dbReference>
<name>A0AAD9RFZ8_9HYME</name>
<dbReference type="SMART" id="SM00913">
    <property type="entry name" value="IBN_N"/>
    <property type="match status" value="1"/>
</dbReference>
<dbReference type="CDD" id="cd01882">
    <property type="entry name" value="BMS1"/>
    <property type="match status" value="1"/>
</dbReference>
<keyword evidence="12" id="KW-0653">Protein transport</keyword>
<dbReference type="Pfam" id="PF08142">
    <property type="entry name" value="AARP2CN"/>
    <property type="match status" value="1"/>
</dbReference>
<feature type="compositionally biased region" description="Acidic residues" evidence="18">
    <location>
        <begin position="442"/>
        <end position="473"/>
    </location>
</feature>
<feature type="region of interest" description="Disordered" evidence="18">
    <location>
        <begin position="658"/>
        <end position="677"/>
    </location>
</feature>
<dbReference type="GO" id="GO:0006886">
    <property type="term" value="P:intracellular protein transport"/>
    <property type="evidence" value="ECO:0007669"/>
    <property type="project" value="InterPro"/>
</dbReference>
<dbReference type="InterPro" id="IPR037875">
    <property type="entry name" value="Bms1_N"/>
</dbReference>
<evidence type="ECO:0000256" key="6">
    <source>
        <dbReference type="ARBA" id="ARBA00022490"/>
    </source>
</evidence>